<evidence type="ECO:0000313" key="1">
    <source>
        <dbReference type="EMBL" id="GFF56536.1"/>
    </source>
</evidence>
<dbReference type="AlphaFoldDB" id="A0A8H3SDB2"/>
<dbReference type="SUPFAM" id="SSF53850">
    <property type="entry name" value="Periplasmic binding protein-like II"/>
    <property type="match status" value="1"/>
</dbReference>
<dbReference type="Gene3D" id="3.40.190.10">
    <property type="entry name" value="Periplasmic binding protein-like II"/>
    <property type="match status" value="2"/>
</dbReference>
<dbReference type="Proteomes" id="UP000465221">
    <property type="component" value="Unassembled WGS sequence"/>
</dbReference>
<dbReference type="EMBL" id="BLKC01000138">
    <property type="protein sequence ID" value="GFF56536.1"/>
    <property type="molecule type" value="Genomic_DNA"/>
</dbReference>
<evidence type="ECO:0000313" key="2">
    <source>
        <dbReference type="Proteomes" id="UP000465221"/>
    </source>
</evidence>
<name>A0A8H3SDB2_9EURO</name>
<accession>A0A8H3SDB2</accession>
<proteinExistence type="predicted"/>
<comment type="caution">
    <text evidence="1">The sequence shown here is derived from an EMBL/GenBank/DDBJ whole genome shotgun (WGS) entry which is preliminary data.</text>
</comment>
<protein>
    <submittedName>
        <fullName evidence="1">Uncharacterized protein</fullName>
    </submittedName>
</protein>
<gene>
    <name evidence="1" type="ORF">IFM46972_10541</name>
</gene>
<organism evidence="1 2">
    <name type="scientific">Aspergillus udagawae</name>
    <dbReference type="NCBI Taxonomy" id="91492"/>
    <lineage>
        <taxon>Eukaryota</taxon>
        <taxon>Fungi</taxon>
        <taxon>Dikarya</taxon>
        <taxon>Ascomycota</taxon>
        <taxon>Pezizomycotina</taxon>
        <taxon>Eurotiomycetes</taxon>
        <taxon>Eurotiomycetidae</taxon>
        <taxon>Eurotiales</taxon>
        <taxon>Aspergillaceae</taxon>
        <taxon>Aspergillus</taxon>
        <taxon>Aspergillus subgen. Fumigati</taxon>
    </lineage>
</organism>
<reference evidence="1 2" key="1">
    <citation type="submission" date="2020-01" db="EMBL/GenBank/DDBJ databases">
        <title>Draft genome sequence of Aspergillus udagawae IFM 46972.</title>
        <authorList>
            <person name="Takahashi H."/>
            <person name="Yaguchi T."/>
        </authorList>
    </citation>
    <scope>NUCLEOTIDE SEQUENCE [LARGE SCALE GENOMIC DNA]</scope>
    <source>
        <strain evidence="1 2">IFM 46972</strain>
    </source>
</reference>
<sequence length="350" mass="39297">MGEPARKILDRGPAITRSINLNFQGDWGQANFHRIMSWLVQELCDRCGPRSRVAIFSMRGGGSEGVSLVNDGEMHIALGTPVALMGAAQTGEAIFNGQKFPQLRALAVLPQDDRMILGIDPKYGCRTFAEIREKKPPIKLVIGPDSPDSPTGWVSHRFLEAHGITPNLIRSWGGEVVDTWCRPEQCLIPVKEASSDITAAVHEAIMTPWWTNIIDGPRKFIPVPAEPEALEKLHKMTLLEPATLPAGYWDSLKEEIRTLSFRDFLLFCREDLPDDIAYLLTWCLVETKSAIHLIQSKWQRPPFHYTPLRRDTIANTDIFHELSESQADKAEDAFLTSHIAFSDSMTHYNA</sequence>